<dbReference type="PANTHER" id="PTHR42918">
    <property type="entry name" value="LYSYL-TRNA SYNTHETASE"/>
    <property type="match status" value="1"/>
</dbReference>
<name>A0ABY6H2U9_9GAMM</name>
<reference evidence="5" key="1">
    <citation type="submission" date="2022-10" db="EMBL/GenBank/DDBJ databases">
        <title>Completed Genome Sequence of two octocoral isolated bacterium, Endozoicomonas euniceicola EF212T and Endozoicomonas gorgoniicola PS125T.</title>
        <authorList>
            <person name="Chiou Y.-J."/>
            <person name="Chen Y.-H."/>
        </authorList>
    </citation>
    <scope>NUCLEOTIDE SEQUENCE</scope>
    <source>
        <strain evidence="5">EF212</strain>
    </source>
</reference>
<dbReference type="PANTHER" id="PTHR42918:SF6">
    <property type="entry name" value="ELONGATION FACTOR P--(R)-BETA-LYSINE LIGASE"/>
    <property type="match status" value="1"/>
</dbReference>
<dbReference type="Pfam" id="PF00152">
    <property type="entry name" value="tRNA-synt_2"/>
    <property type="match status" value="1"/>
</dbReference>
<dbReference type="InterPro" id="IPR004364">
    <property type="entry name" value="Aa-tRNA-synt_II"/>
</dbReference>
<dbReference type="Proteomes" id="UP001163255">
    <property type="component" value="Chromosome"/>
</dbReference>
<evidence type="ECO:0000256" key="1">
    <source>
        <dbReference type="ARBA" id="ARBA00022598"/>
    </source>
</evidence>
<dbReference type="PRINTS" id="PR00982">
    <property type="entry name" value="TRNASYNTHLYS"/>
</dbReference>
<keyword evidence="3" id="KW-0067">ATP-binding</keyword>
<organism evidence="5 6">
    <name type="scientific">Endozoicomonas euniceicola</name>
    <dbReference type="NCBI Taxonomy" id="1234143"/>
    <lineage>
        <taxon>Bacteria</taxon>
        <taxon>Pseudomonadati</taxon>
        <taxon>Pseudomonadota</taxon>
        <taxon>Gammaproteobacteria</taxon>
        <taxon>Oceanospirillales</taxon>
        <taxon>Endozoicomonadaceae</taxon>
        <taxon>Endozoicomonas</taxon>
    </lineage>
</organism>
<dbReference type="NCBIfam" id="TIGR00462">
    <property type="entry name" value="genX"/>
    <property type="match status" value="1"/>
</dbReference>
<evidence type="ECO:0000256" key="2">
    <source>
        <dbReference type="ARBA" id="ARBA00022741"/>
    </source>
</evidence>
<evidence type="ECO:0000259" key="4">
    <source>
        <dbReference type="PROSITE" id="PS50862"/>
    </source>
</evidence>
<gene>
    <name evidence="5" type="primary">epmA</name>
    <name evidence="5" type="ORF">NX720_11310</name>
</gene>
<keyword evidence="6" id="KW-1185">Reference proteome</keyword>
<evidence type="ECO:0000313" key="5">
    <source>
        <dbReference type="EMBL" id="UYM18454.1"/>
    </source>
</evidence>
<keyword evidence="1" id="KW-0436">Ligase</keyword>
<dbReference type="PROSITE" id="PS50862">
    <property type="entry name" value="AA_TRNA_LIGASE_II"/>
    <property type="match status" value="1"/>
</dbReference>
<evidence type="ECO:0000256" key="3">
    <source>
        <dbReference type="ARBA" id="ARBA00022840"/>
    </source>
</evidence>
<dbReference type="SUPFAM" id="SSF55681">
    <property type="entry name" value="Class II aaRS and biotin synthetases"/>
    <property type="match status" value="1"/>
</dbReference>
<dbReference type="InterPro" id="IPR045864">
    <property type="entry name" value="aa-tRNA-synth_II/BPL/LPL"/>
</dbReference>
<sequence>MIGDAISKNCWQPSASLVTLRRRAELLKGIRQYFDDHSVLEVETPMLSGAATVDVFIDSFQVQYKPLGEGYEKDCYLHTSPEFAMKRLLAAGSGDIYSLGRVFRNGEAGGRHNPEFTMLEYYRVGMDQQTLMDDMTALLGSVSAFVEVSRVSYSDIFSQYLGINPHTATSSDLTELVHYHVDAQLNDLDRNDCLDLLFSTVIEPNLGKSSPETLAGVYVYDYPASMSALARTHKDKEGYKVAARFELFINGVELANGYHELTDAMEQKARFINELEKRQTQGYPVYPYDQNLIAALEHGLPDCAGVAIGIDRLLMLMLGKKAIAEVVSFDFRRA</sequence>
<dbReference type="NCBIfam" id="NF006828">
    <property type="entry name" value="PRK09350.1"/>
    <property type="match status" value="1"/>
</dbReference>
<keyword evidence="2" id="KW-0547">Nucleotide-binding</keyword>
<protein>
    <submittedName>
        <fullName evidence="5">EF-P lysine aminoacylase EpmA</fullName>
    </submittedName>
</protein>
<dbReference type="Gene3D" id="3.30.930.10">
    <property type="entry name" value="Bira Bifunctional Protein, Domain 2"/>
    <property type="match status" value="1"/>
</dbReference>
<evidence type="ECO:0000313" key="6">
    <source>
        <dbReference type="Proteomes" id="UP001163255"/>
    </source>
</evidence>
<accession>A0ABY6H2U9</accession>
<dbReference type="RefSeq" id="WP_262601217.1">
    <property type="nucleotide sequence ID" value="NZ_CP103300.1"/>
</dbReference>
<dbReference type="InterPro" id="IPR004525">
    <property type="entry name" value="EpmA"/>
</dbReference>
<dbReference type="EMBL" id="CP103300">
    <property type="protein sequence ID" value="UYM18454.1"/>
    <property type="molecule type" value="Genomic_DNA"/>
</dbReference>
<feature type="domain" description="Aminoacyl-transfer RNA synthetases class-II family profile" evidence="4">
    <location>
        <begin position="23"/>
        <end position="334"/>
    </location>
</feature>
<dbReference type="InterPro" id="IPR018149">
    <property type="entry name" value="Lys-tRNA-synth_II_C"/>
</dbReference>
<dbReference type="InterPro" id="IPR006195">
    <property type="entry name" value="aa-tRNA-synth_II"/>
</dbReference>
<proteinExistence type="predicted"/>